<dbReference type="InterPro" id="IPR036390">
    <property type="entry name" value="WH_DNA-bd_sf"/>
</dbReference>
<evidence type="ECO:0008006" key="8">
    <source>
        <dbReference type="Google" id="ProtNLM"/>
    </source>
</evidence>
<dbReference type="EMBL" id="RQXU01000023">
    <property type="protein sequence ID" value="RRH82796.1"/>
    <property type="molecule type" value="Genomic_DNA"/>
</dbReference>
<protein>
    <recommendedName>
        <fullName evidence="8">IclR family transcriptional regulator</fullName>
    </recommendedName>
</protein>
<dbReference type="Pfam" id="PF09339">
    <property type="entry name" value="HTH_IclR"/>
    <property type="match status" value="1"/>
</dbReference>
<dbReference type="SUPFAM" id="SSF55781">
    <property type="entry name" value="GAF domain-like"/>
    <property type="match status" value="1"/>
</dbReference>
<sequence length="236" mass="25153">MSIDESTPQEAPPKGLGVNALERGLRLLMALRKDEGQKLSELARTTQLDKATASRLLRSLMRYSFAVKDAEERYRLGPATAVLEATGDTAQGIAAVVQPVIDRIARESGETAGFFVRHGDLRLCVAVAAGHRAVGHTLKVGDVLTTERGAGGRVLRQYEGGRPAGNPDVVQTSLGERDPELAAVAAPVFDARGKLLGALSLSGTSTRYSSPEYLQSMQARIASAAREIESLFLSPK</sequence>
<evidence type="ECO:0000259" key="5">
    <source>
        <dbReference type="PROSITE" id="PS51078"/>
    </source>
</evidence>
<dbReference type="Pfam" id="PF01614">
    <property type="entry name" value="IclR_C"/>
    <property type="match status" value="1"/>
</dbReference>
<dbReference type="GO" id="GO:0045892">
    <property type="term" value="P:negative regulation of DNA-templated transcription"/>
    <property type="evidence" value="ECO:0007669"/>
    <property type="project" value="TreeGrafter"/>
</dbReference>
<reference evidence="6 7" key="1">
    <citation type="submission" date="2018-11" db="EMBL/GenBank/DDBJ databases">
        <title>The genome of Variovorax sp T529.</title>
        <authorList>
            <person name="Gao J."/>
        </authorList>
    </citation>
    <scope>NUCLEOTIDE SEQUENCE [LARGE SCALE GENOMIC DNA]</scope>
    <source>
        <strain evidence="6 7">T529</strain>
    </source>
</reference>
<dbReference type="AlphaFoldDB" id="A0A3P3E9N2"/>
<evidence type="ECO:0000256" key="3">
    <source>
        <dbReference type="ARBA" id="ARBA00023163"/>
    </source>
</evidence>
<evidence type="ECO:0000259" key="4">
    <source>
        <dbReference type="PROSITE" id="PS51077"/>
    </source>
</evidence>
<dbReference type="Proteomes" id="UP000271590">
    <property type="component" value="Unassembled WGS sequence"/>
</dbReference>
<dbReference type="InterPro" id="IPR036388">
    <property type="entry name" value="WH-like_DNA-bd_sf"/>
</dbReference>
<comment type="caution">
    <text evidence="6">The sequence shown here is derived from an EMBL/GenBank/DDBJ whole genome shotgun (WGS) entry which is preliminary data.</text>
</comment>
<dbReference type="GO" id="GO:0003677">
    <property type="term" value="F:DNA binding"/>
    <property type="evidence" value="ECO:0007669"/>
    <property type="project" value="UniProtKB-KW"/>
</dbReference>
<dbReference type="InterPro" id="IPR014757">
    <property type="entry name" value="Tscrpt_reg_IclR_C"/>
</dbReference>
<keyword evidence="1" id="KW-0805">Transcription regulation</keyword>
<dbReference type="GO" id="GO:0003700">
    <property type="term" value="F:DNA-binding transcription factor activity"/>
    <property type="evidence" value="ECO:0007669"/>
    <property type="project" value="TreeGrafter"/>
</dbReference>
<keyword evidence="2" id="KW-0238">DNA-binding</keyword>
<dbReference type="RefSeq" id="WP_124961238.1">
    <property type="nucleotide sequence ID" value="NZ_CBFHCE010000063.1"/>
</dbReference>
<dbReference type="InterPro" id="IPR050707">
    <property type="entry name" value="HTH_MetabolicPath_Reg"/>
</dbReference>
<dbReference type="InterPro" id="IPR029016">
    <property type="entry name" value="GAF-like_dom_sf"/>
</dbReference>
<name>A0A3P3E9N2_9BURK</name>
<dbReference type="Gene3D" id="3.30.450.40">
    <property type="match status" value="2"/>
</dbReference>
<gene>
    <name evidence="6" type="ORF">EH244_26255</name>
</gene>
<dbReference type="InterPro" id="IPR005471">
    <property type="entry name" value="Tscrpt_reg_IclR_N"/>
</dbReference>
<keyword evidence="3" id="KW-0804">Transcription</keyword>
<dbReference type="SMART" id="SM00346">
    <property type="entry name" value="HTH_ICLR"/>
    <property type="match status" value="1"/>
</dbReference>
<feature type="domain" description="HTH iclR-type" evidence="4">
    <location>
        <begin position="18"/>
        <end position="78"/>
    </location>
</feature>
<evidence type="ECO:0000256" key="2">
    <source>
        <dbReference type="ARBA" id="ARBA00023125"/>
    </source>
</evidence>
<dbReference type="PROSITE" id="PS51077">
    <property type="entry name" value="HTH_ICLR"/>
    <property type="match status" value="1"/>
</dbReference>
<evidence type="ECO:0000313" key="6">
    <source>
        <dbReference type="EMBL" id="RRH82796.1"/>
    </source>
</evidence>
<dbReference type="SUPFAM" id="SSF46785">
    <property type="entry name" value="Winged helix' DNA-binding domain"/>
    <property type="match status" value="1"/>
</dbReference>
<organism evidence="6 7">
    <name type="scientific">Variovorax beijingensis</name>
    <dbReference type="NCBI Taxonomy" id="2496117"/>
    <lineage>
        <taxon>Bacteria</taxon>
        <taxon>Pseudomonadati</taxon>
        <taxon>Pseudomonadota</taxon>
        <taxon>Betaproteobacteria</taxon>
        <taxon>Burkholderiales</taxon>
        <taxon>Comamonadaceae</taxon>
        <taxon>Variovorax</taxon>
    </lineage>
</organism>
<dbReference type="PANTHER" id="PTHR30136:SF39">
    <property type="entry name" value="TRANSCRIPTIONAL REGULATORY PROTEIN"/>
    <property type="match status" value="1"/>
</dbReference>
<dbReference type="PROSITE" id="PS51078">
    <property type="entry name" value="ICLR_ED"/>
    <property type="match status" value="1"/>
</dbReference>
<evidence type="ECO:0000313" key="7">
    <source>
        <dbReference type="Proteomes" id="UP000271590"/>
    </source>
</evidence>
<evidence type="ECO:0000256" key="1">
    <source>
        <dbReference type="ARBA" id="ARBA00023015"/>
    </source>
</evidence>
<proteinExistence type="predicted"/>
<accession>A0A3P3E9N2</accession>
<feature type="domain" description="IclR-ED" evidence="5">
    <location>
        <begin position="81"/>
        <end position="234"/>
    </location>
</feature>
<dbReference type="PANTHER" id="PTHR30136">
    <property type="entry name" value="HELIX-TURN-HELIX TRANSCRIPTIONAL REGULATOR, ICLR FAMILY"/>
    <property type="match status" value="1"/>
</dbReference>
<dbReference type="Gene3D" id="1.10.10.10">
    <property type="entry name" value="Winged helix-like DNA-binding domain superfamily/Winged helix DNA-binding domain"/>
    <property type="match status" value="1"/>
</dbReference>